<proteinExistence type="predicted"/>
<evidence type="ECO:0000313" key="1">
    <source>
        <dbReference type="EMBL" id="CAI2177664.1"/>
    </source>
</evidence>
<dbReference type="OrthoDB" id="2374440at2759"/>
<gene>
    <name evidence="1" type="ORF">FWILDA_LOCUS8198</name>
</gene>
<keyword evidence="2" id="KW-1185">Reference proteome</keyword>
<protein>
    <submittedName>
        <fullName evidence="1">6171_t:CDS:1</fullName>
    </submittedName>
</protein>
<dbReference type="EMBL" id="CAMKVN010001712">
    <property type="protein sequence ID" value="CAI2177664.1"/>
    <property type="molecule type" value="Genomic_DNA"/>
</dbReference>
<name>A0A9W4SQ87_9GLOM</name>
<organism evidence="1 2">
    <name type="scientific">Funneliformis geosporum</name>
    <dbReference type="NCBI Taxonomy" id="1117311"/>
    <lineage>
        <taxon>Eukaryota</taxon>
        <taxon>Fungi</taxon>
        <taxon>Fungi incertae sedis</taxon>
        <taxon>Mucoromycota</taxon>
        <taxon>Glomeromycotina</taxon>
        <taxon>Glomeromycetes</taxon>
        <taxon>Glomerales</taxon>
        <taxon>Glomeraceae</taxon>
        <taxon>Funneliformis</taxon>
    </lineage>
</organism>
<reference evidence="1" key="1">
    <citation type="submission" date="2022-08" db="EMBL/GenBank/DDBJ databases">
        <authorList>
            <person name="Kallberg Y."/>
            <person name="Tangrot J."/>
            <person name="Rosling A."/>
        </authorList>
    </citation>
    <scope>NUCLEOTIDE SEQUENCE</scope>
    <source>
        <strain evidence="1">Wild A</strain>
    </source>
</reference>
<evidence type="ECO:0000313" key="2">
    <source>
        <dbReference type="Proteomes" id="UP001153678"/>
    </source>
</evidence>
<comment type="caution">
    <text evidence="1">The sequence shown here is derived from an EMBL/GenBank/DDBJ whole genome shotgun (WGS) entry which is preliminary data.</text>
</comment>
<dbReference type="AlphaFoldDB" id="A0A9W4SQ87"/>
<accession>A0A9W4SQ87</accession>
<dbReference type="Proteomes" id="UP001153678">
    <property type="component" value="Unassembled WGS sequence"/>
</dbReference>
<sequence length="257" mass="30667">MDMVAAAALSKITNTQVITYNEYLSQKETNPDQTFQYFDCINFANICEFLIYRDAIFICHLTVKEMNDRNPKLNIKFFKCVGWMRWYRFRAITLPRFIYDGIWNRSLPYLPYQSTVTVIDFGNITKSGRKAFDIPKLKKWLEDEREYRKKYGSVGLEPSDVTLIMMYLARTYPPTNMESRRQDCLLFPPVIDTISPHIKKAFPIQSKYLNEMLTHLNWMKTLKPMYRENGKSKCQGIQKIRKGWNHQHRLMIREGYY</sequence>